<dbReference type="Proteomes" id="UP000179920">
    <property type="component" value="Chromosome III"/>
</dbReference>
<protein>
    <recommendedName>
        <fullName evidence="3">Tyr recombinase domain-containing protein</fullName>
    </recommendedName>
</protein>
<dbReference type="GO" id="GO:0003677">
    <property type="term" value="F:DNA binding"/>
    <property type="evidence" value="ECO:0007669"/>
    <property type="project" value="InterPro"/>
</dbReference>
<keyword evidence="1" id="KW-0233">DNA recombination</keyword>
<name>A0A1K0FYN3_9BASI</name>
<organism evidence="2">
    <name type="scientific">Ustilago bromivora</name>
    <dbReference type="NCBI Taxonomy" id="307758"/>
    <lineage>
        <taxon>Eukaryota</taxon>
        <taxon>Fungi</taxon>
        <taxon>Dikarya</taxon>
        <taxon>Basidiomycota</taxon>
        <taxon>Ustilaginomycotina</taxon>
        <taxon>Ustilaginomycetes</taxon>
        <taxon>Ustilaginales</taxon>
        <taxon>Ustilaginaceae</taxon>
        <taxon>Ustilago</taxon>
    </lineage>
</organism>
<dbReference type="SUPFAM" id="SSF56349">
    <property type="entry name" value="DNA breaking-rejoining enzymes"/>
    <property type="match status" value="1"/>
</dbReference>
<dbReference type="InterPro" id="IPR011010">
    <property type="entry name" value="DNA_brk_join_enz"/>
</dbReference>
<gene>
    <name evidence="2" type="ORF">UBRO_20022</name>
</gene>
<dbReference type="GO" id="GO:0006310">
    <property type="term" value="P:DNA recombination"/>
    <property type="evidence" value="ECO:0007669"/>
    <property type="project" value="UniProtKB-KW"/>
</dbReference>
<dbReference type="AlphaFoldDB" id="A0A1K0FYN3"/>
<dbReference type="EMBL" id="LT558119">
    <property type="protein sequence ID" value="SAM75303.1"/>
    <property type="molecule type" value="Genomic_DNA"/>
</dbReference>
<evidence type="ECO:0008006" key="3">
    <source>
        <dbReference type="Google" id="ProtNLM"/>
    </source>
</evidence>
<dbReference type="Gene3D" id="1.10.443.10">
    <property type="entry name" value="Intergrase catalytic core"/>
    <property type="match status" value="1"/>
</dbReference>
<dbReference type="PANTHER" id="PTHR34605">
    <property type="entry name" value="PHAGE_INTEGRASE DOMAIN-CONTAINING PROTEIN"/>
    <property type="match status" value="1"/>
</dbReference>
<proteinExistence type="predicted"/>
<sequence length="237" mass="26302">MAWTRPFHSIKHELNALQSWHVDLSFNLDGFSHGWLEQAVRGIKHAHGLQPAASKLPITLPLLRAILEQLQTMPLGAWDRQVIAAAFAVSFACFLRCSEVTWNQPSPAQLLVGSVMWQADYAIFLLPASKTDPFRLGTPLVVPKVGGVECPYAMLHLLCPTVHRPDAPLLGLHDGYRPLTQSTFLQHLCLTLSRLGLDMSQYAGHSFCRGAATWVVSQGINADTIKLLGRWDSDCYH</sequence>
<evidence type="ECO:0000313" key="2">
    <source>
        <dbReference type="EMBL" id="SAM75303.1"/>
    </source>
</evidence>
<dbReference type="InterPro" id="IPR013762">
    <property type="entry name" value="Integrase-like_cat_sf"/>
</dbReference>
<dbReference type="PANTHER" id="PTHR34605:SF3">
    <property type="entry name" value="P CELL-TYPE AGGLUTINATION PROTEIN MAP4-LIKE-RELATED"/>
    <property type="match status" value="1"/>
</dbReference>
<evidence type="ECO:0000256" key="1">
    <source>
        <dbReference type="ARBA" id="ARBA00023172"/>
    </source>
</evidence>
<accession>A0A1K0FYN3</accession>
<dbReference type="GO" id="GO:0015074">
    <property type="term" value="P:DNA integration"/>
    <property type="evidence" value="ECO:0007669"/>
    <property type="project" value="InterPro"/>
</dbReference>
<dbReference type="InterPro" id="IPR052925">
    <property type="entry name" value="Phage_Integrase-like_Recomb"/>
</dbReference>
<reference evidence="2" key="1">
    <citation type="submission" date="2016-04" db="EMBL/GenBank/DDBJ databases">
        <authorList>
            <person name="Evans L.H."/>
            <person name="Alamgir A."/>
            <person name="Owens N."/>
            <person name="Weber N.D."/>
            <person name="Virtaneva K."/>
            <person name="Barbian K."/>
            <person name="Babar A."/>
            <person name="Rosenke K."/>
        </authorList>
    </citation>
    <scope>NUCLEOTIDE SEQUENCE</scope>
    <source>
        <strain evidence="2">UB2112</strain>
    </source>
</reference>